<keyword evidence="1 4" id="KW-0285">Flavoprotein</keyword>
<evidence type="ECO:0000313" key="15">
    <source>
        <dbReference type="Proteomes" id="UP000299011"/>
    </source>
</evidence>
<dbReference type="PATRIC" id="fig|523841.21.peg.3291"/>
<dbReference type="HOGENOM" id="CLU_010348_2_0_2"/>
<dbReference type="Gene3D" id="1.10.579.10">
    <property type="entry name" value="DNA Cyclobutane Dipyrimidine Photolyase, subunit A, domain 3"/>
    <property type="match status" value="1"/>
</dbReference>
<feature type="domain" description="Photolyase/cryptochrome alpha/beta" evidence="7">
    <location>
        <begin position="1"/>
        <end position="126"/>
    </location>
</feature>
<dbReference type="PROSITE" id="PS00691">
    <property type="entry name" value="DNA_PHOTOLYASES_1_2"/>
    <property type="match status" value="1"/>
</dbReference>
<dbReference type="Proteomes" id="UP000299011">
    <property type="component" value="Chromosome"/>
</dbReference>
<dbReference type="Proteomes" id="UP000027075">
    <property type="component" value="Chromosome"/>
</dbReference>
<dbReference type="PROSITE" id="PS00394">
    <property type="entry name" value="DNA_PHOTOLYASES_1_1"/>
    <property type="match status" value="1"/>
</dbReference>
<dbReference type="PaxDb" id="523841-HFX_2907"/>
<keyword evidence="2 4" id="KW-0274">FAD</keyword>
<keyword evidence="3 6" id="KW-0157">Chromophore</keyword>
<dbReference type="GO" id="GO:0006950">
    <property type="term" value="P:response to stress"/>
    <property type="evidence" value="ECO:0007669"/>
    <property type="project" value="UniProtKB-ARBA"/>
</dbReference>
<dbReference type="InterPro" id="IPR036134">
    <property type="entry name" value="Crypto/Photolyase_FAD-like_sf"/>
</dbReference>
<feature type="binding site" evidence="4">
    <location>
        <position position="230"/>
    </location>
    <ligand>
        <name>FAD</name>
        <dbReference type="ChEBI" id="CHEBI:57692"/>
    </ligand>
</feature>
<reference evidence="8 12" key="2">
    <citation type="journal article" date="2012" name="J. Bacteriol.">
        <title>Complete genome sequence of the metabolically versatile halophilic archaeon Haloferax mediterranei, a poly(3-hydroxybutyrate-co-3-hydroxyvalerate) producer.</title>
        <authorList>
            <person name="Han J."/>
            <person name="Zhang F."/>
            <person name="Hou J."/>
            <person name="Liu X."/>
            <person name="Li M."/>
            <person name="Liu H."/>
            <person name="Cai L."/>
            <person name="Zhang B."/>
            <person name="Chen Y."/>
            <person name="Zhou J."/>
            <person name="Hu S."/>
            <person name="Xiang H."/>
        </authorList>
    </citation>
    <scope>NUCLEOTIDE SEQUENCE [LARGE SCALE GENOMIC DNA]</scope>
    <source>
        <strain evidence="12">ATCC 33500 / DSM 1411 / JCM 8866 / NBRC 14739 / NCIMB 2177 / R-4</strain>
        <strain evidence="8">CGMCC 1.2087</strain>
    </source>
</reference>
<evidence type="ECO:0000256" key="6">
    <source>
        <dbReference type="RuleBase" id="RU004182"/>
    </source>
</evidence>
<dbReference type="SUPFAM" id="SSF48173">
    <property type="entry name" value="Cryptochrome/photolyase FAD-binding domain"/>
    <property type="match status" value="1"/>
</dbReference>
<dbReference type="EMBL" id="CP007551">
    <property type="protein sequence ID" value="AHZ23933.1"/>
    <property type="molecule type" value="Genomic_DNA"/>
</dbReference>
<name>I3R8L7_HALMT</name>
<dbReference type="InterPro" id="IPR018394">
    <property type="entry name" value="DNA_photolyase_1_CS_C"/>
</dbReference>
<reference evidence="11 15" key="6">
    <citation type="submission" date="2019-04" db="EMBL/GenBank/DDBJ databases">
        <title>Methylomes of two halophilic Archaea, Haloarcula marismortui and Haloferax mediterranei.</title>
        <authorList>
            <person name="DasSarma S."/>
            <person name="DasSarma P."/>
            <person name="DasSarma S."/>
            <person name="Fomenkov A."/>
            <person name="Vincze T."/>
            <person name="Anton B.P."/>
            <person name="Roberts R.J."/>
        </authorList>
    </citation>
    <scope>NUCLEOTIDE SEQUENCE [LARGE SCALE GENOMIC DNA]</scope>
    <source>
        <strain evidence="11">ATCC 33500</strain>
        <strain evidence="15">ATCC 33500 / DSM 1411 / JCM 8866 / NBRC 14739 / NCIMB 2177 / R-4</strain>
    </source>
</reference>
<proteinExistence type="inferred from homology"/>
<dbReference type="GO" id="GO:0003904">
    <property type="term" value="F:deoxyribodipyrimidine photo-lyase activity"/>
    <property type="evidence" value="ECO:0007669"/>
    <property type="project" value="UniProtKB-EC"/>
</dbReference>
<evidence type="ECO:0000256" key="5">
    <source>
        <dbReference type="PIRSR" id="PIRSR602081-2"/>
    </source>
</evidence>
<sequence length="482" mass="54296">MQLHWHRRDLRVVDNRGLTAAAEARPIAPLFVFDQAVLEHAGSPRVRYMLDALAELRASYQSLGSDLLVAHGDPKAVVPAVAAALEADGVVWNTDYSGVARERDANVRSALDDASVSYESVHDAIFHPPGSITTNAGDPYSVYTYFWKKWRDRDKPDPYPEPDADSLVDAAVLEAASETLSDADFDVAVGDLPTISDLGFDEPSADIVSAGTDAARKRLADFCEDAIYRYADDRDYPARNATSRLSTDLKFGTIGIREVYAATAEAREGVGGEQDESVETFQSQLAWREFYAHVLRYNPNVVTENYKEYEHDIQWRDDSDELAAWKEGRTGYPIVDAGMRQLKKEAYMHNRVRMIVASFLTKDLLCNWRHGYDHFREYLSDHDTANDNGGWQWAASTGTDAQPYFRIFNPMTQGERYDPDGEYIKKYVPELEGVAASTIHEWHEISETERDRVAPNYPAPIVDHAERREMALSMFETARGDD</sequence>
<evidence type="ECO:0000256" key="3">
    <source>
        <dbReference type="ARBA" id="ARBA00022991"/>
    </source>
</evidence>
<dbReference type="EMBL" id="CP039139">
    <property type="protein sequence ID" value="QCQ75998.1"/>
    <property type="molecule type" value="Genomic_DNA"/>
</dbReference>
<dbReference type="KEGG" id="hme:HFX_2907"/>
<reference evidence="8" key="1">
    <citation type="journal article" date="2012" name="Appl. Environ. Microbiol.">
        <title>Identification of the haloarchaeal phasin (PhaP) that functions in polyhydroxyalkanoate accumulation and granule formation in Haloferax mediterranei.</title>
        <authorList>
            <person name="Cai S."/>
            <person name="Cai L."/>
            <person name="Liu H."/>
            <person name="Liu X."/>
            <person name="Han J."/>
            <person name="Zhou J."/>
            <person name="Xiang H."/>
        </authorList>
    </citation>
    <scope>NUCLEOTIDE SEQUENCE</scope>
    <source>
        <strain evidence="8">CGMCC 1.2087</strain>
    </source>
</reference>
<feature type="binding site" evidence="4">
    <location>
        <begin position="242"/>
        <end position="246"/>
    </location>
    <ligand>
        <name>FAD</name>
        <dbReference type="ChEBI" id="CHEBI:57692"/>
    </ligand>
</feature>
<dbReference type="Gene3D" id="3.40.50.620">
    <property type="entry name" value="HUPs"/>
    <property type="match status" value="1"/>
</dbReference>
<dbReference type="Pfam" id="PF03441">
    <property type="entry name" value="FAD_binding_7"/>
    <property type="match status" value="1"/>
</dbReference>
<dbReference type="PANTHER" id="PTHR11455:SF9">
    <property type="entry name" value="CRYPTOCHROME CIRCADIAN CLOCK 5 ISOFORM X1"/>
    <property type="match status" value="1"/>
</dbReference>
<evidence type="ECO:0000313" key="12">
    <source>
        <dbReference type="Proteomes" id="UP000006469"/>
    </source>
</evidence>
<evidence type="ECO:0000256" key="4">
    <source>
        <dbReference type="PIRSR" id="PIRSR602081-1"/>
    </source>
</evidence>
<dbReference type="GO" id="GO:0003677">
    <property type="term" value="F:DNA binding"/>
    <property type="evidence" value="ECO:0007669"/>
    <property type="project" value="TreeGrafter"/>
</dbReference>
<feature type="site" description="Electron transfer via tryptophanyl radical" evidence="5">
    <location>
        <position position="368"/>
    </location>
</feature>
<dbReference type="OrthoDB" id="11721at2157"/>
<accession>I3R8L7</accession>
<dbReference type="GO" id="GO:0071949">
    <property type="term" value="F:FAD binding"/>
    <property type="evidence" value="ECO:0007669"/>
    <property type="project" value="TreeGrafter"/>
</dbReference>
<feature type="binding site" evidence="4">
    <location>
        <position position="281"/>
    </location>
    <ligand>
        <name>FAD</name>
        <dbReference type="ChEBI" id="CHEBI:57692"/>
    </ligand>
</feature>
<protein>
    <submittedName>
        <fullName evidence="11">Deoxyribodipyrimidine photo-lyase</fullName>
    </submittedName>
    <submittedName>
        <fullName evidence="8">Deoxyribodipyrimidine photolyase</fullName>
        <ecNumber evidence="8">4.1.99.3</ecNumber>
    </submittedName>
</protein>
<evidence type="ECO:0000313" key="9">
    <source>
        <dbReference type="EMBL" id="AHZ23933.1"/>
    </source>
</evidence>
<dbReference type="eggNOG" id="arCOG02840">
    <property type="taxonomic scope" value="Archaea"/>
</dbReference>
<dbReference type="PANTHER" id="PTHR11455">
    <property type="entry name" value="CRYPTOCHROME"/>
    <property type="match status" value="1"/>
</dbReference>
<dbReference type="AlphaFoldDB" id="I3R8L7"/>
<evidence type="ECO:0000313" key="8">
    <source>
        <dbReference type="EMBL" id="AFK20577.1"/>
    </source>
</evidence>
<dbReference type="Gene3D" id="1.25.40.80">
    <property type="match status" value="1"/>
</dbReference>
<dbReference type="InterPro" id="IPR002081">
    <property type="entry name" value="Cryptochrome/DNA_photolyase_1"/>
</dbReference>
<evidence type="ECO:0000313" key="13">
    <source>
        <dbReference type="Proteomes" id="UP000011603"/>
    </source>
</evidence>
<feature type="binding site" evidence="4">
    <location>
        <begin position="381"/>
        <end position="383"/>
    </location>
    <ligand>
        <name>FAD</name>
        <dbReference type="ChEBI" id="CHEBI:57692"/>
    </ligand>
</feature>
<gene>
    <name evidence="8" type="primary">phrB</name>
    <name evidence="8" type="ordered locus">HFX_2907</name>
    <name evidence="9" type="ORF">BM92_15335</name>
    <name evidence="10" type="ORF">C439_16285</name>
    <name evidence="11" type="ORF">E6P09_12245</name>
</gene>
<evidence type="ECO:0000256" key="1">
    <source>
        <dbReference type="ARBA" id="ARBA00022630"/>
    </source>
</evidence>
<dbReference type="STRING" id="523841.HFX_2907"/>
<dbReference type="PRINTS" id="PR00147">
    <property type="entry name" value="DNAPHOTLYASE"/>
</dbReference>
<reference evidence="9 14" key="4">
    <citation type="submission" date="2014-04" db="EMBL/GenBank/DDBJ databases">
        <title>Transcriptional profiles of Haloferax mediterranei on the basis of nitrogen availability.</title>
        <authorList>
            <person name="Bautista V."/>
        </authorList>
    </citation>
    <scope>NUCLEOTIDE SEQUENCE [LARGE SCALE GENOMIC DNA]</scope>
    <source>
        <strain evidence="9">ATCC 33500</strain>
        <strain evidence="14">ATCC 33500 / DSM 1411 / JCM 8866 / NBRC 14739 / NCIMB 2177 / R-4</strain>
    </source>
</reference>
<keyword evidence="13" id="KW-1185">Reference proteome</keyword>
<dbReference type="RefSeq" id="WP_004060412.1">
    <property type="nucleotide sequence ID" value="NC_017941.2"/>
</dbReference>
<organism evidence="8 12">
    <name type="scientific">Haloferax mediterranei (strain ATCC 33500 / DSM 1411 / JCM 8866 / NBRC 14739 / NCIMB 2177 / R-4)</name>
    <name type="common">Halobacterium mediterranei</name>
    <dbReference type="NCBI Taxonomy" id="523841"/>
    <lineage>
        <taxon>Archaea</taxon>
        <taxon>Methanobacteriati</taxon>
        <taxon>Methanobacteriota</taxon>
        <taxon>Stenosarchaea group</taxon>
        <taxon>Halobacteria</taxon>
        <taxon>Halobacteriales</taxon>
        <taxon>Haloferacaceae</taxon>
        <taxon>Haloferax</taxon>
    </lineage>
</organism>
<dbReference type="Proteomes" id="UP000011603">
    <property type="component" value="Unassembled WGS sequence"/>
</dbReference>
<dbReference type="EMBL" id="CP001868">
    <property type="protein sequence ID" value="AFK20577.1"/>
    <property type="molecule type" value="Genomic_DNA"/>
</dbReference>
<dbReference type="PROSITE" id="PS51645">
    <property type="entry name" value="PHR_CRY_ALPHA_BETA"/>
    <property type="match status" value="1"/>
</dbReference>
<dbReference type="EMBL" id="AOLO01000013">
    <property type="protein sequence ID" value="ELZ98360.1"/>
    <property type="molecule type" value="Genomic_DNA"/>
</dbReference>
<evidence type="ECO:0000256" key="2">
    <source>
        <dbReference type="ARBA" id="ARBA00022827"/>
    </source>
</evidence>
<dbReference type="EC" id="4.1.99.3" evidence="8"/>
<reference evidence="10 13" key="3">
    <citation type="journal article" date="2014" name="PLoS Genet.">
        <title>Phylogenetically driven sequencing of extremely halophilic archaea reveals strategies for static and dynamic osmo-response.</title>
        <authorList>
            <person name="Becker E.A."/>
            <person name="Seitzer P.M."/>
            <person name="Tritt A."/>
            <person name="Larsen D."/>
            <person name="Krusor M."/>
            <person name="Yao A.I."/>
            <person name="Wu D."/>
            <person name="Madern D."/>
            <person name="Eisen J.A."/>
            <person name="Darling A.E."/>
            <person name="Facciotti M.T."/>
        </authorList>
    </citation>
    <scope>NUCLEOTIDE SEQUENCE [LARGE SCALE GENOMIC DNA]</scope>
    <source>
        <strain evidence="10">ATCC 33500</strain>
        <strain evidence="13">ATCC 33500 / DSM 1411 / JCM 8866 / NBRC 14739 / NCIMB 2177 / R-4</strain>
    </source>
</reference>
<dbReference type="SUPFAM" id="SSF52425">
    <property type="entry name" value="Cryptochrome/photolyase, N-terminal domain"/>
    <property type="match status" value="1"/>
</dbReference>
<dbReference type="InterPro" id="IPR036155">
    <property type="entry name" value="Crypto/Photolyase_N_sf"/>
</dbReference>
<dbReference type="Pfam" id="PF00875">
    <property type="entry name" value="DNA_photolyase"/>
    <property type="match status" value="1"/>
</dbReference>
<dbReference type="InterPro" id="IPR006050">
    <property type="entry name" value="DNA_photolyase_N"/>
</dbReference>
<feature type="binding site" evidence="4">
    <location>
        <begin position="284"/>
        <end position="291"/>
    </location>
    <ligand>
        <name>FAD</name>
        <dbReference type="ChEBI" id="CHEBI:57692"/>
    </ligand>
</feature>
<evidence type="ECO:0000313" key="10">
    <source>
        <dbReference type="EMBL" id="ELZ98360.1"/>
    </source>
</evidence>
<dbReference type="InterPro" id="IPR005101">
    <property type="entry name" value="Cryptochr/Photolyase_FAD-bd"/>
</dbReference>
<dbReference type="GeneID" id="40157200"/>
<evidence type="ECO:0000313" key="14">
    <source>
        <dbReference type="Proteomes" id="UP000027075"/>
    </source>
</evidence>
<dbReference type="Proteomes" id="UP000006469">
    <property type="component" value="Chromosome"/>
</dbReference>
<dbReference type="GO" id="GO:0006139">
    <property type="term" value="P:nucleobase-containing compound metabolic process"/>
    <property type="evidence" value="ECO:0007669"/>
    <property type="project" value="UniProtKB-ARBA"/>
</dbReference>
<evidence type="ECO:0000313" key="11">
    <source>
        <dbReference type="EMBL" id="QCQ75998.1"/>
    </source>
</evidence>
<comment type="cofactor">
    <cofactor evidence="4">
        <name>FAD</name>
        <dbReference type="ChEBI" id="CHEBI:57692"/>
    </cofactor>
    <text evidence="4">Binds 1 FAD per subunit.</text>
</comment>
<reference evidence="8" key="5">
    <citation type="submission" date="2014-05" db="EMBL/GenBank/DDBJ databases">
        <authorList>
            <person name="Wang L."/>
            <person name="Yang H."/>
            <person name="Xiang H."/>
        </authorList>
    </citation>
    <scope>NUCLEOTIDE SEQUENCE</scope>
    <source>
        <strain evidence="8">CGMCC 1.2087</strain>
    </source>
</reference>
<feature type="site" description="Electron transfer via tryptophanyl radical" evidence="5">
    <location>
        <position position="315"/>
    </location>
</feature>
<feature type="site" description="Electron transfer via tryptophanyl radical" evidence="5">
    <location>
        <position position="391"/>
    </location>
</feature>
<dbReference type="InterPro" id="IPR014729">
    <property type="entry name" value="Rossmann-like_a/b/a_fold"/>
</dbReference>
<evidence type="ECO:0000259" key="7">
    <source>
        <dbReference type="PROSITE" id="PS51645"/>
    </source>
</evidence>
<keyword evidence="8" id="KW-0456">Lyase</keyword>
<comment type="similarity">
    <text evidence="6">Belongs to the DNA photolyase family.</text>
</comment>